<evidence type="ECO:0000313" key="8">
    <source>
        <dbReference type="EMBL" id="BCJ96789.1"/>
    </source>
</evidence>
<keyword evidence="7" id="KW-0472">Membrane</keyword>
<keyword evidence="9" id="KW-1185">Reference proteome</keyword>
<dbReference type="InterPro" id="IPR024989">
    <property type="entry name" value="MFS_assoc_dom"/>
</dbReference>
<keyword evidence="3" id="KW-1003">Cell membrane</keyword>
<sequence length="422" mass="46690">MEKLAKQLTVKYAFLQSAYWISECSIYSFAAVYLQYKKFDNTQIGFILSFAAILSILLQPVIAAIADKTKKVSLRFMVLLLMVFVIGMTLLLYVMQDSFWVTAIVFILINAIQFTLNPLFNSLALEYLNLGIPMNYGLARGTGSISYAIMSYLLGNLVDSYSAGILLPVFLVSYFFAVLAVVLFKINIHKTVTKDAALEQLKDRENDTNTLFNPQYEMDTVQPEKAPSGIFSFFTTYKKFTILLIGIAMVFYSHSLINTYLINIIKQVGGSGSDLGVSLSIAAGLELPTMAVFIYLVRKIPCHKLLVISAFFFFIKAAVTLLAPNVFMIYVSQIFQMLSFALYTPASIYYVNEIVGEHDRVKGQAMLGVAALGIAGTAANISGGKILDSLGVSHMLLVGTLVTFLGFLLVCFSVEKTKKNVF</sequence>
<proteinExistence type="predicted"/>
<evidence type="ECO:0000256" key="7">
    <source>
        <dbReference type="ARBA" id="ARBA00023136"/>
    </source>
</evidence>
<dbReference type="KEGG" id="acel:acsn021_43580"/>
<evidence type="ECO:0000256" key="6">
    <source>
        <dbReference type="ARBA" id="ARBA00022989"/>
    </source>
</evidence>
<dbReference type="PROSITE" id="PS50850">
    <property type="entry name" value="MFS"/>
    <property type="match status" value="1"/>
</dbReference>
<keyword evidence="2" id="KW-0813">Transport</keyword>
<organism evidence="8 9">
    <name type="scientific">Anaerocolumna cellulosilytica</name>
    <dbReference type="NCBI Taxonomy" id="433286"/>
    <lineage>
        <taxon>Bacteria</taxon>
        <taxon>Bacillati</taxon>
        <taxon>Bacillota</taxon>
        <taxon>Clostridia</taxon>
        <taxon>Lachnospirales</taxon>
        <taxon>Lachnospiraceae</taxon>
        <taxon>Anaerocolumna</taxon>
    </lineage>
</organism>
<evidence type="ECO:0000256" key="5">
    <source>
        <dbReference type="ARBA" id="ARBA00022692"/>
    </source>
</evidence>
<dbReference type="Proteomes" id="UP000515561">
    <property type="component" value="Chromosome"/>
</dbReference>
<accession>A0A6S6R619</accession>
<dbReference type="PANTHER" id="PTHR23522">
    <property type="entry name" value="BLL5896 PROTEIN"/>
    <property type="match status" value="1"/>
</dbReference>
<name>A0A6S6R619_9FIRM</name>
<evidence type="ECO:0000256" key="3">
    <source>
        <dbReference type="ARBA" id="ARBA00022475"/>
    </source>
</evidence>
<evidence type="ECO:0000313" key="9">
    <source>
        <dbReference type="Proteomes" id="UP000515561"/>
    </source>
</evidence>
<dbReference type="GO" id="GO:0015528">
    <property type="term" value="F:lactose:proton symporter activity"/>
    <property type="evidence" value="ECO:0007669"/>
    <property type="project" value="TreeGrafter"/>
</dbReference>
<protein>
    <submittedName>
        <fullName evidence="8">Uncharacterized protein</fullName>
    </submittedName>
</protein>
<dbReference type="InterPro" id="IPR020846">
    <property type="entry name" value="MFS_dom"/>
</dbReference>
<keyword evidence="4" id="KW-0997">Cell inner membrane</keyword>
<evidence type="ECO:0000256" key="1">
    <source>
        <dbReference type="ARBA" id="ARBA00004429"/>
    </source>
</evidence>
<dbReference type="Gene3D" id="1.20.1250.20">
    <property type="entry name" value="MFS general substrate transporter like domains"/>
    <property type="match status" value="2"/>
</dbReference>
<dbReference type="GO" id="GO:0030395">
    <property type="term" value="F:lactose binding"/>
    <property type="evidence" value="ECO:0007669"/>
    <property type="project" value="TreeGrafter"/>
</dbReference>
<dbReference type="PANTHER" id="PTHR23522:SF10">
    <property type="entry name" value="3-PHENYLPROPIONIC ACID TRANSPORTER-RELATED"/>
    <property type="match status" value="1"/>
</dbReference>
<dbReference type="AlphaFoldDB" id="A0A6S6R619"/>
<dbReference type="SUPFAM" id="SSF103473">
    <property type="entry name" value="MFS general substrate transporter"/>
    <property type="match status" value="2"/>
</dbReference>
<dbReference type="EMBL" id="AP023367">
    <property type="protein sequence ID" value="BCJ96789.1"/>
    <property type="molecule type" value="Genomic_DNA"/>
</dbReference>
<gene>
    <name evidence="8" type="ORF">acsn021_43580</name>
</gene>
<evidence type="ECO:0000256" key="4">
    <source>
        <dbReference type="ARBA" id="ARBA00022519"/>
    </source>
</evidence>
<comment type="subcellular location">
    <subcellularLocation>
        <location evidence="1">Cell inner membrane</location>
        <topology evidence="1">Multi-pass membrane protein</topology>
    </subcellularLocation>
</comment>
<dbReference type="InterPro" id="IPR036259">
    <property type="entry name" value="MFS_trans_sf"/>
</dbReference>
<dbReference type="Pfam" id="PF12832">
    <property type="entry name" value="MFS_1_like"/>
    <property type="match status" value="1"/>
</dbReference>
<keyword evidence="5" id="KW-0812">Transmembrane</keyword>
<dbReference type="RefSeq" id="WP_184092215.1">
    <property type="nucleotide sequence ID" value="NZ_AP023367.1"/>
</dbReference>
<keyword evidence="6" id="KW-1133">Transmembrane helix</keyword>
<dbReference type="GO" id="GO:0005886">
    <property type="term" value="C:plasma membrane"/>
    <property type="evidence" value="ECO:0007669"/>
    <property type="project" value="UniProtKB-SubCell"/>
</dbReference>
<evidence type="ECO:0000256" key="2">
    <source>
        <dbReference type="ARBA" id="ARBA00022448"/>
    </source>
</evidence>
<reference evidence="8 9" key="1">
    <citation type="journal article" date="2016" name="Int. J. Syst. Evol. Microbiol.">
        <title>Descriptions of Anaerotaenia torta gen. nov., sp. nov. and Anaerocolumna cellulosilytica gen. nov., sp. nov. isolated from a methanogenic reactor of cattle waste.</title>
        <authorList>
            <person name="Uek A."/>
            <person name="Ohtaki Y."/>
            <person name="Kaku N."/>
            <person name="Ueki K."/>
        </authorList>
    </citation>
    <scope>NUCLEOTIDE SEQUENCE [LARGE SCALE GENOMIC DNA]</scope>
    <source>
        <strain evidence="8 9">SN021</strain>
    </source>
</reference>